<protein>
    <submittedName>
        <fullName evidence="2">Uncharacterized protein</fullName>
    </submittedName>
</protein>
<feature type="region of interest" description="Disordered" evidence="1">
    <location>
        <begin position="1"/>
        <end position="24"/>
    </location>
</feature>
<reference evidence="2" key="2">
    <citation type="submission" date="2012-05" db="EMBL/GenBank/DDBJ databases">
        <title>Annotation of the Genome Sequence of Fusarium oxysporum HDV247.</title>
        <authorList>
            <consortium name="The Broad Institute Genomics Platform"/>
            <person name="Ma L.-J."/>
            <person name="Corby-Kistler H."/>
            <person name="Broz K."/>
            <person name="Gale L.R."/>
            <person name="Jonkers W."/>
            <person name="O'Donnell K."/>
            <person name="Ploetz R."/>
            <person name="Steinberg C."/>
            <person name="Schwartz D.C."/>
            <person name="VanEtten H."/>
            <person name="Zhou S."/>
            <person name="Young S.K."/>
            <person name="Zeng Q."/>
            <person name="Gargeya S."/>
            <person name="Fitzgerald M."/>
            <person name="Abouelleil A."/>
            <person name="Alvarado L."/>
            <person name="Chapman S.B."/>
            <person name="Gainer-Dewar J."/>
            <person name="Goldberg J."/>
            <person name="Griggs A."/>
            <person name="Gujja S."/>
            <person name="Hansen M."/>
            <person name="Howarth C."/>
            <person name="Imamovic A."/>
            <person name="Ireland A."/>
            <person name="Larimer J."/>
            <person name="McCowan C."/>
            <person name="Murphy C."/>
            <person name="Pearson M."/>
            <person name="Poon T.W."/>
            <person name="Priest M."/>
            <person name="Roberts A."/>
            <person name="Saif S."/>
            <person name="Shea T."/>
            <person name="Sykes S."/>
            <person name="Wortman J."/>
            <person name="Nusbaum C."/>
            <person name="Birren B."/>
        </authorList>
    </citation>
    <scope>NUCLEOTIDE SEQUENCE</scope>
    <source>
        <strain evidence="2">HDV247</strain>
    </source>
</reference>
<reference evidence="2" key="1">
    <citation type="submission" date="2011-10" db="EMBL/GenBank/DDBJ databases">
        <title>The Genome Sequence of Fusarium oxysporum HDV247.</title>
        <authorList>
            <consortium name="The Broad Institute Genome Sequencing Platform"/>
            <person name="Ma L.-J."/>
            <person name="Gale L.R."/>
            <person name="Schwartz D.C."/>
            <person name="Zhou S."/>
            <person name="Corby-Kistler H."/>
            <person name="Young S.K."/>
            <person name="Zeng Q."/>
            <person name="Gargeya S."/>
            <person name="Fitzgerald M."/>
            <person name="Haas B."/>
            <person name="Abouelleil A."/>
            <person name="Alvarado L."/>
            <person name="Arachchi H.M."/>
            <person name="Berlin A."/>
            <person name="Brown A."/>
            <person name="Chapman S.B."/>
            <person name="Chen Z."/>
            <person name="Dunbar C."/>
            <person name="Freedman E."/>
            <person name="Gearin G."/>
            <person name="Goldberg J."/>
            <person name="Griggs A."/>
            <person name="Gujja S."/>
            <person name="Heiman D."/>
            <person name="Howarth C."/>
            <person name="Larson L."/>
            <person name="Lui A."/>
            <person name="MacDonald P.J.P."/>
            <person name="Montmayeur A."/>
            <person name="Murphy C."/>
            <person name="Neiman D."/>
            <person name="Pearson M."/>
            <person name="Priest M."/>
            <person name="Roberts A."/>
            <person name="Saif S."/>
            <person name="Shea T."/>
            <person name="Shenoy N."/>
            <person name="Sisk P."/>
            <person name="Stolte C."/>
            <person name="Sykes S."/>
            <person name="Wortman J."/>
            <person name="Nusbaum C."/>
            <person name="Birren B."/>
        </authorList>
    </citation>
    <scope>NUCLEOTIDE SEQUENCE [LARGE SCALE GENOMIC DNA]</scope>
    <source>
        <strain evidence="2">HDV247</strain>
    </source>
</reference>
<organism evidence="2">
    <name type="scientific">Fusarium oxysporum f. sp. pisi HDV247</name>
    <dbReference type="NCBI Taxonomy" id="1080344"/>
    <lineage>
        <taxon>Eukaryota</taxon>
        <taxon>Fungi</taxon>
        <taxon>Dikarya</taxon>
        <taxon>Ascomycota</taxon>
        <taxon>Pezizomycotina</taxon>
        <taxon>Sordariomycetes</taxon>
        <taxon>Hypocreomycetidae</taxon>
        <taxon>Hypocreales</taxon>
        <taxon>Nectriaceae</taxon>
        <taxon>Fusarium</taxon>
        <taxon>Fusarium oxysporum species complex</taxon>
    </lineage>
</organism>
<proteinExistence type="predicted"/>
<dbReference type="EMBL" id="JH651027">
    <property type="protein sequence ID" value="EXA31013.1"/>
    <property type="molecule type" value="Genomic_DNA"/>
</dbReference>
<name>W9NE24_FUSOX</name>
<evidence type="ECO:0000313" key="2">
    <source>
        <dbReference type="EMBL" id="EXA31013.1"/>
    </source>
</evidence>
<sequence>MAGDTGEQGANSLTQGADFFGPQKPIDYIEPTEYERDFYFRKCEKFIFRPRGKALHKTAGSGEVLLRAHVGVTVIRGRSRAEKN</sequence>
<evidence type="ECO:0000256" key="1">
    <source>
        <dbReference type="SAM" id="MobiDB-lite"/>
    </source>
</evidence>
<gene>
    <name evidence="2" type="ORF">FOVG_17651</name>
</gene>
<dbReference type="AlphaFoldDB" id="W9NE24"/>
<dbReference type="HOGENOM" id="CLU_2527526_0_0_1"/>
<dbReference type="Proteomes" id="UP000030751">
    <property type="component" value="Unassembled WGS sequence"/>
</dbReference>
<accession>W9NE24</accession>